<dbReference type="PANTHER" id="PTHR43096">
    <property type="entry name" value="DNAJ HOMOLOG 1, MITOCHONDRIAL-RELATED"/>
    <property type="match status" value="1"/>
</dbReference>
<dbReference type="AlphaFoldDB" id="T1AAA7"/>
<dbReference type="EMBL" id="AUZY01006561">
    <property type="protein sequence ID" value="EQD53972.1"/>
    <property type="molecule type" value="Genomic_DNA"/>
</dbReference>
<dbReference type="PRINTS" id="PR00625">
    <property type="entry name" value="JDOMAIN"/>
</dbReference>
<feature type="domain" description="J" evidence="3">
    <location>
        <begin position="5"/>
        <end position="69"/>
    </location>
</feature>
<dbReference type="SUPFAM" id="SSF46565">
    <property type="entry name" value="Chaperone J-domain"/>
    <property type="match status" value="1"/>
</dbReference>
<evidence type="ECO:0000256" key="1">
    <source>
        <dbReference type="ARBA" id="ARBA00023186"/>
    </source>
</evidence>
<comment type="caution">
    <text evidence="4">The sequence shown here is derived from an EMBL/GenBank/DDBJ whole genome shotgun (WGS) entry which is preliminary data.</text>
</comment>
<proteinExistence type="predicted"/>
<gene>
    <name evidence="4" type="ORF">B1B_09923</name>
</gene>
<reference evidence="4" key="2">
    <citation type="journal article" date="2014" name="ISME J.">
        <title>Microbial stratification in low pH oxic and suboxic macroscopic growths along an acid mine drainage.</title>
        <authorList>
            <person name="Mendez-Garcia C."/>
            <person name="Mesa V."/>
            <person name="Sprenger R.R."/>
            <person name="Richter M."/>
            <person name="Diez M.S."/>
            <person name="Solano J."/>
            <person name="Bargiela R."/>
            <person name="Golyshina O.V."/>
            <person name="Manteca A."/>
            <person name="Ramos J.L."/>
            <person name="Gallego J.R."/>
            <person name="Llorente I."/>
            <person name="Martins Dos Santos V.A."/>
            <person name="Jensen O.N."/>
            <person name="Pelaez A.I."/>
            <person name="Sanchez J."/>
            <person name="Ferrer M."/>
        </authorList>
    </citation>
    <scope>NUCLEOTIDE SEQUENCE</scope>
</reference>
<name>T1AAA7_9ZZZZ</name>
<evidence type="ECO:0000313" key="4">
    <source>
        <dbReference type="EMBL" id="EQD53972.1"/>
    </source>
</evidence>
<sequence>MEYQDYYEILGVKRDASEQDIKKAYRRLARKYHPDVSKEAGAEERFKKISMAYEVLGNPEKRRAYDQLGAHAPGQDFRPPPDWEQRYGTSGDFSEMNFSDLFEQILGGMNASRGRSTTGFGRTGSGRTGFGRTGSQRTAAPDLSAETHISLEEAFSGTERMVDLDGQRLRIRIPRGCQDGQKLRVPVRARKGWTRLGGGRDLQIAVRIDPHPVYQLIGDRLEMDLVLTPPEAVLGTEIEIQTLHGRVRLKVPPGTDSGKVLRLDHKGMPHQNGEFGDLYVRIRIVTHKDLSERERQLYRELLAIQGNPPGRR</sequence>
<dbReference type="GO" id="GO:0042026">
    <property type="term" value="P:protein refolding"/>
    <property type="evidence" value="ECO:0007669"/>
    <property type="project" value="TreeGrafter"/>
</dbReference>
<dbReference type="SMART" id="SM00271">
    <property type="entry name" value="DnaJ"/>
    <property type="match status" value="1"/>
</dbReference>
<protein>
    <submittedName>
        <fullName evidence="4">Curved DNA-binding protein</fullName>
    </submittedName>
</protein>
<dbReference type="GO" id="GO:0051082">
    <property type="term" value="F:unfolded protein binding"/>
    <property type="evidence" value="ECO:0007669"/>
    <property type="project" value="InterPro"/>
</dbReference>
<dbReference type="Gene3D" id="2.60.260.20">
    <property type="entry name" value="Urease metallochaperone UreE, N-terminal domain"/>
    <property type="match status" value="2"/>
</dbReference>
<dbReference type="Pfam" id="PF00226">
    <property type="entry name" value="DnaJ"/>
    <property type="match status" value="1"/>
</dbReference>
<dbReference type="PROSITE" id="PS00636">
    <property type="entry name" value="DNAJ_1"/>
    <property type="match status" value="1"/>
</dbReference>
<dbReference type="InterPro" id="IPR008971">
    <property type="entry name" value="HSP40/DnaJ_pept-bd"/>
</dbReference>
<feature type="compositionally biased region" description="Gly residues" evidence="2">
    <location>
        <begin position="121"/>
        <end position="132"/>
    </location>
</feature>
<dbReference type="InterPro" id="IPR018253">
    <property type="entry name" value="DnaJ_domain_CS"/>
</dbReference>
<reference evidence="4" key="1">
    <citation type="submission" date="2013-08" db="EMBL/GenBank/DDBJ databases">
        <authorList>
            <person name="Mendez C."/>
            <person name="Richter M."/>
            <person name="Ferrer M."/>
            <person name="Sanchez J."/>
        </authorList>
    </citation>
    <scope>NUCLEOTIDE SEQUENCE</scope>
</reference>
<organism evidence="4">
    <name type="scientific">mine drainage metagenome</name>
    <dbReference type="NCBI Taxonomy" id="410659"/>
    <lineage>
        <taxon>unclassified sequences</taxon>
        <taxon>metagenomes</taxon>
        <taxon>ecological metagenomes</taxon>
    </lineage>
</organism>
<dbReference type="InterPro" id="IPR001623">
    <property type="entry name" value="DnaJ_domain"/>
</dbReference>
<dbReference type="Gene3D" id="1.10.287.110">
    <property type="entry name" value="DnaJ domain"/>
    <property type="match status" value="1"/>
</dbReference>
<dbReference type="PANTHER" id="PTHR43096:SF52">
    <property type="entry name" value="DNAJ HOMOLOG 1, MITOCHONDRIAL-RELATED"/>
    <property type="match status" value="1"/>
</dbReference>
<keyword evidence="1" id="KW-0143">Chaperone</keyword>
<feature type="region of interest" description="Disordered" evidence="2">
    <location>
        <begin position="112"/>
        <end position="141"/>
    </location>
</feature>
<dbReference type="GO" id="GO:0003677">
    <property type="term" value="F:DNA binding"/>
    <property type="evidence" value="ECO:0007669"/>
    <property type="project" value="UniProtKB-KW"/>
</dbReference>
<evidence type="ECO:0000259" key="3">
    <source>
        <dbReference type="PROSITE" id="PS50076"/>
    </source>
</evidence>
<dbReference type="GO" id="GO:0005737">
    <property type="term" value="C:cytoplasm"/>
    <property type="evidence" value="ECO:0007669"/>
    <property type="project" value="TreeGrafter"/>
</dbReference>
<dbReference type="FunFam" id="2.60.260.20:FF:000013">
    <property type="entry name" value="DnaJ subfamily B member 11"/>
    <property type="match status" value="1"/>
</dbReference>
<keyword evidence="4" id="KW-0238">DNA-binding</keyword>
<dbReference type="CDD" id="cd06257">
    <property type="entry name" value="DnaJ"/>
    <property type="match status" value="1"/>
</dbReference>
<dbReference type="CDD" id="cd10747">
    <property type="entry name" value="DnaJ_C"/>
    <property type="match status" value="1"/>
</dbReference>
<dbReference type="InterPro" id="IPR036869">
    <property type="entry name" value="J_dom_sf"/>
</dbReference>
<dbReference type="PROSITE" id="PS50076">
    <property type="entry name" value="DNAJ_2"/>
    <property type="match status" value="1"/>
</dbReference>
<dbReference type="InterPro" id="IPR002939">
    <property type="entry name" value="DnaJ_C"/>
</dbReference>
<evidence type="ECO:0000256" key="2">
    <source>
        <dbReference type="SAM" id="MobiDB-lite"/>
    </source>
</evidence>
<dbReference type="Pfam" id="PF01556">
    <property type="entry name" value="DnaJ_C"/>
    <property type="match status" value="1"/>
</dbReference>
<accession>T1AAA7</accession>
<dbReference type="SUPFAM" id="SSF49493">
    <property type="entry name" value="HSP40/DnaJ peptide-binding domain"/>
    <property type="match status" value="2"/>
</dbReference>